<reference evidence="1" key="1">
    <citation type="submission" date="2021-02" db="EMBL/GenBank/DDBJ databases">
        <title>Natronoglycomyces albus gen. nov., sp. nov, a haloalkaliphilic actinobacterium from a soda solonchak soil.</title>
        <authorList>
            <person name="Sorokin D.Y."/>
            <person name="Khijniak T.V."/>
            <person name="Zakharycheva A.P."/>
            <person name="Boueva O.V."/>
            <person name="Ariskina E.V."/>
            <person name="Hahnke R.L."/>
            <person name="Bunk B."/>
            <person name="Sproer C."/>
            <person name="Schumann P."/>
            <person name="Evtushenko L.I."/>
            <person name="Kublanov I.V."/>
        </authorList>
    </citation>
    <scope>NUCLEOTIDE SEQUENCE</scope>
    <source>
        <strain evidence="1">DSM 106290</strain>
    </source>
</reference>
<dbReference type="NCBIfam" id="NF040566">
    <property type="entry name" value="SCO2522_fam"/>
    <property type="match status" value="1"/>
</dbReference>
<name>A0A895XQL4_9ACTN</name>
<proteinExistence type="predicted"/>
<dbReference type="Proteomes" id="UP000662939">
    <property type="component" value="Chromosome"/>
</dbReference>
<dbReference type="RefSeq" id="WP_213172013.1">
    <property type="nucleotide sequence ID" value="NZ_CP070496.1"/>
</dbReference>
<keyword evidence="2" id="KW-1185">Reference proteome</keyword>
<gene>
    <name evidence="1" type="ORF">JQS30_03500</name>
</gene>
<evidence type="ECO:0000313" key="2">
    <source>
        <dbReference type="Proteomes" id="UP000662939"/>
    </source>
</evidence>
<protein>
    <submittedName>
        <fullName evidence="1">Uncharacterized protein</fullName>
    </submittedName>
</protein>
<dbReference type="AlphaFoldDB" id="A0A895XQL4"/>
<accession>A0A895XQL4</accession>
<dbReference type="EMBL" id="CP070496">
    <property type="protein sequence ID" value="QSB06002.1"/>
    <property type="molecule type" value="Genomic_DNA"/>
</dbReference>
<dbReference type="KEGG" id="nav:JQS30_03500"/>
<sequence length="364" mass="41078">METDVEYTEHDGDLEVERLGMSHLSVELGHLYADDFTGSADRLFEQMCAAAGWYEAAKAELSRKLGSRRMRVSTCYLIDDYQARQIPRPVEAIALLLKAAHEAGVTIDYIGRESACALIETRNEFAADSTHEIEIARLVAGQIVQEPPQGATGFRPRVEESGWLCNGRRSPGQNLEAMGEPSRWEAPEQYARSRLGHTIFLDTQLWEDKPDDRIWTCPMLAAVWQLLRLGLLRNHGRSVAQPEFIDFPAAISGPDKNLPLHVKAERAAKLTSDDEDMWLPDEWHKMPAVLQVNPEARPFTAYRTMSIMSGAFLETEHAVRTICSMVQVSEEVRQVVQESADREGVFCLPPEVPDRISYVFQGHW</sequence>
<dbReference type="InterPro" id="IPR049747">
    <property type="entry name" value="SCO2522-like"/>
</dbReference>
<organism evidence="1 2">
    <name type="scientific">Natronoglycomyces albus</name>
    <dbReference type="NCBI Taxonomy" id="2811108"/>
    <lineage>
        <taxon>Bacteria</taxon>
        <taxon>Bacillati</taxon>
        <taxon>Actinomycetota</taxon>
        <taxon>Actinomycetes</taxon>
        <taxon>Glycomycetales</taxon>
        <taxon>Glycomycetaceae</taxon>
        <taxon>Natronoglycomyces</taxon>
    </lineage>
</organism>
<evidence type="ECO:0000313" key="1">
    <source>
        <dbReference type="EMBL" id="QSB06002.1"/>
    </source>
</evidence>